<dbReference type="Proteomes" id="UP000251721">
    <property type="component" value="Unassembled WGS sequence"/>
</dbReference>
<name>A0A2X3H4N0_KLEPN</name>
<sequence>MISSLAALPSTALIPRSRSSSTRVREVSTTTSGIPWAISFSPSRLPTRPKPTNSAWLQISTGTLLLVFQDLFQRLLVEGFGFIEIFFQQGKQHRVEHN</sequence>
<evidence type="ECO:0000313" key="1">
    <source>
        <dbReference type="EMBL" id="SQC42800.1"/>
    </source>
</evidence>
<protein>
    <submittedName>
        <fullName evidence="1">Uncharacterized protein</fullName>
    </submittedName>
</protein>
<accession>A0A2X3H4N0</accession>
<proteinExistence type="predicted"/>
<evidence type="ECO:0000313" key="2">
    <source>
        <dbReference type="Proteomes" id="UP000251721"/>
    </source>
</evidence>
<organism evidence="1 2">
    <name type="scientific">Klebsiella pneumoniae</name>
    <dbReference type="NCBI Taxonomy" id="573"/>
    <lineage>
        <taxon>Bacteria</taxon>
        <taxon>Pseudomonadati</taxon>
        <taxon>Pseudomonadota</taxon>
        <taxon>Gammaproteobacteria</taxon>
        <taxon>Enterobacterales</taxon>
        <taxon>Enterobacteriaceae</taxon>
        <taxon>Klebsiella/Raoultella group</taxon>
        <taxon>Klebsiella</taxon>
        <taxon>Klebsiella pneumoniae complex</taxon>
    </lineage>
</organism>
<reference evidence="1 2" key="1">
    <citation type="submission" date="2018-06" db="EMBL/GenBank/DDBJ databases">
        <authorList>
            <consortium name="Pathogen Informatics"/>
            <person name="Doyle S."/>
        </authorList>
    </citation>
    <scope>NUCLEOTIDE SEQUENCE [LARGE SCALE GENOMIC DNA]</scope>
    <source>
        <strain evidence="1 2">NCTC13465</strain>
    </source>
</reference>
<dbReference type="AlphaFoldDB" id="A0A2X3H4N0"/>
<dbReference type="EMBL" id="UAWQ01000007">
    <property type="protein sequence ID" value="SQC42800.1"/>
    <property type="molecule type" value="Genomic_DNA"/>
</dbReference>
<gene>
    <name evidence="1" type="ORF">NCTC13465_01272</name>
</gene>